<dbReference type="GO" id="GO:0008736">
    <property type="term" value="F:L-fucose isomerase activity"/>
    <property type="evidence" value="ECO:0007669"/>
    <property type="project" value="UniProtKB-EC"/>
</dbReference>
<dbReference type="Proteomes" id="UP000019194">
    <property type="component" value="Unassembled WGS sequence"/>
</dbReference>
<dbReference type="GO" id="GO:0042355">
    <property type="term" value="P:L-fucose catabolic process"/>
    <property type="evidence" value="ECO:0007669"/>
    <property type="project" value="TreeGrafter"/>
</dbReference>
<evidence type="ECO:0000256" key="2">
    <source>
        <dbReference type="ARBA" id="ARBA00023277"/>
    </source>
</evidence>
<dbReference type="InterPro" id="IPR005763">
    <property type="entry name" value="Fucose_isomerase"/>
</dbReference>
<keyword evidence="1 4" id="KW-0413">Isomerase</keyword>
<evidence type="ECO:0000313" key="5">
    <source>
        <dbReference type="Proteomes" id="UP000019194"/>
    </source>
</evidence>
<dbReference type="InterPro" id="IPR012888">
    <property type="entry name" value="Fucose_iso_N1"/>
</dbReference>
<dbReference type="PANTHER" id="PTHR37840">
    <property type="entry name" value="L-FUCOSE ISOMERASE"/>
    <property type="match status" value="1"/>
</dbReference>
<feature type="domain" description="L-fucose isomerase N-terminal-1" evidence="3">
    <location>
        <begin position="1"/>
        <end position="144"/>
    </location>
</feature>
<evidence type="ECO:0000313" key="4">
    <source>
        <dbReference type="EMBL" id="CDL36590.1"/>
    </source>
</evidence>
<dbReference type="PANTHER" id="PTHR37840:SF1">
    <property type="entry name" value="L-FUCOSE ISOMERASE"/>
    <property type="match status" value="1"/>
</dbReference>
<keyword evidence="2" id="KW-0119">Carbohydrate metabolism</keyword>
<name>A0A7G2II06_CITFR</name>
<dbReference type="InterPro" id="IPR038391">
    <property type="entry name" value="Fucose_iso_dom1_sf"/>
</dbReference>
<evidence type="ECO:0000256" key="1">
    <source>
        <dbReference type="ARBA" id="ARBA00023235"/>
    </source>
</evidence>
<comment type="caution">
    <text evidence="4">The sequence shown here is derived from an EMBL/GenBank/DDBJ whole genome shotgun (WGS) entry which is preliminary data.</text>
</comment>
<dbReference type="EC" id="5.3.1.25" evidence="4"/>
<dbReference type="SUPFAM" id="SSF53743">
    <property type="entry name" value="FucI/AraA N-terminal and middle domains"/>
    <property type="match status" value="1"/>
</dbReference>
<proteinExistence type="predicted"/>
<reference evidence="4 5" key="1">
    <citation type="submission" date="2013-10" db="EMBL/GenBank/DDBJ databases">
        <title>Antibiotic resistance diversity of beta-lactamase producers in the General Hospital Vienna.</title>
        <authorList>
            <person name="Barisic I."/>
            <person name="Mitteregger D."/>
            <person name="Hirschl A.M."/>
            <person name="Noehammer C."/>
            <person name="Wiesinger-Mayr H."/>
        </authorList>
    </citation>
    <scope>NUCLEOTIDE SEQUENCE [LARGE SCALE GENOMIC DNA]</scope>
    <source>
        <strain evidence="4 5">ISC11</strain>
    </source>
</reference>
<dbReference type="Gene3D" id="3.40.50.1070">
    <property type="match status" value="1"/>
</dbReference>
<organism evidence="4 5">
    <name type="scientific">Citrobacter freundii</name>
    <dbReference type="NCBI Taxonomy" id="546"/>
    <lineage>
        <taxon>Bacteria</taxon>
        <taxon>Pseudomonadati</taxon>
        <taxon>Pseudomonadota</taxon>
        <taxon>Gammaproteobacteria</taxon>
        <taxon>Enterobacterales</taxon>
        <taxon>Enterobacteriaceae</taxon>
        <taxon>Citrobacter</taxon>
        <taxon>Citrobacter freundii complex</taxon>
    </lineage>
</organism>
<dbReference type="GO" id="GO:0008790">
    <property type="term" value="F:arabinose isomerase activity"/>
    <property type="evidence" value="ECO:0007669"/>
    <property type="project" value="TreeGrafter"/>
</dbReference>
<dbReference type="EMBL" id="CBWP010000015">
    <property type="protein sequence ID" value="CDL36590.1"/>
    <property type="molecule type" value="Genomic_DNA"/>
</dbReference>
<dbReference type="AlphaFoldDB" id="A0A7G2II06"/>
<dbReference type="Pfam" id="PF07881">
    <property type="entry name" value="Fucose_iso_N1"/>
    <property type="match status" value="1"/>
</dbReference>
<dbReference type="GO" id="GO:0005737">
    <property type="term" value="C:cytoplasm"/>
    <property type="evidence" value="ECO:0007669"/>
    <property type="project" value="InterPro"/>
</dbReference>
<evidence type="ECO:0000259" key="3">
    <source>
        <dbReference type="Pfam" id="PF07881"/>
    </source>
</evidence>
<sequence>MGVRESLEEQTMNMAKATAALIAEKLRHACGAQIECVIADTCIAGMAESAACEEKFSSLNVGVTITVTPCWCYGSETIDMDPMRPKAIWGFNGTERPGAVYLAAALAAHNQKGLPAFSIYGHDVQDAGDTTIPADVEEKIAALCPRGLSRRRYERQNLPVRRRRFNGHCWLYCRS</sequence>
<accession>A0A7G2II06</accession>
<dbReference type="GO" id="GO:0019571">
    <property type="term" value="P:D-arabinose catabolic process"/>
    <property type="evidence" value="ECO:0007669"/>
    <property type="project" value="TreeGrafter"/>
</dbReference>
<dbReference type="GO" id="GO:0030145">
    <property type="term" value="F:manganese ion binding"/>
    <property type="evidence" value="ECO:0007669"/>
    <property type="project" value="InterPro"/>
</dbReference>
<protein>
    <submittedName>
        <fullName evidence="4">L-fucose isomerase</fullName>
        <ecNumber evidence="4">5.3.1.25</ecNumber>
    </submittedName>
</protein>
<dbReference type="InterPro" id="IPR009015">
    <property type="entry name" value="Fucose_isomerase_N/cen_sf"/>
</dbReference>